<evidence type="ECO:0000256" key="1">
    <source>
        <dbReference type="SAM" id="Phobius"/>
    </source>
</evidence>
<feature type="transmembrane region" description="Helical" evidence="1">
    <location>
        <begin position="12"/>
        <end position="32"/>
    </location>
</feature>
<dbReference type="Pfam" id="PF19865">
    <property type="entry name" value="DUF6338"/>
    <property type="match status" value="1"/>
</dbReference>
<feature type="transmembrane region" description="Helical" evidence="1">
    <location>
        <begin position="44"/>
        <end position="66"/>
    </location>
</feature>
<keyword evidence="1" id="KW-0812">Transmembrane</keyword>
<evidence type="ECO:0000313" key="3">
    <source>
        <dbReference type="Proteomes" id="UP000293719"/>
    </source>
</evidence>
<protein>
    <submittedName>
        <fullName evidence="2">Uncharacterized protein</fullName>
    </submittedName>
</protein>
<dbReference type="GeneID" id="90768388"/>
<reference evidence="2 3" key="1">
    <citation type="journal article" date="2017" name="Int. J. Syst. Evol. Microbiol.">
        <title>Roseitalea porphyridii gen. nov., sp. nov., isolated from a red alga, and reclassification of Hoeflea suaedae Chung et al. 2013 as Pseudohoeflea suaedae gen. nov., comb. nov.</title>
        <authorList>
            <person name="Hyeon J.W."/>
            <person name="Jeong S.E."/>
            <person name="Baek K."/>
            <person name="Jeon C.O."/>
        </authorList>
    </citation>
    <scope>NUCLEOTIDE SEQUENCE [LARGE SCALE GENOMIC DNA]</scope>
    <source>
        <strain evidence="2 3">MA7-20</strain>
    </source>
</reference>
<name>A0A4P6V463_9HYPH</name>
<dbReference type="InterPro" id="IPR045919">
    <property type="entry name" value="DUF6338"/>
</dbReference>
<keyword evidence="3" id="KW-1185">Reference proteome</keyword>
<evidence type="ECO:0000313" key="2">
    <source>
        <dbReference type="EMBL" id="QBK31594.1"/>
    </source>
</evidence>
<keyword evidence="1" id="KW-0472">Membrane</keyword>
<dbReference type="Proteomes" id="UP000293719">
    <property type="component" value="Chromosome"/>
</dbReference>
<accession>A0A4P6V463</accession>
<dbReference type="AlphaFoldDB" id="A0A4P6V463"/>
<dbReference type="OrthoDB" id="6506297at2"/>
<dbReference type="RefSeq" id="WP_131617254.1">
    <property type="nucleotide sequence ID" value="NZ_CP036532.1"/>
</dbReference>
<proteinExistence type="predicted"/>
<sequence>MFGIESVDLEAIAVAVLVILPGFISMRVYSLIRPGDQPTLKDTVFEALAYGLINLGVMFWAVVWFFASTSIILQSALAALTLAIAPIAWPFVLDWLLNRLAAWGLLANRNKTAWDEFFARRQECWLIIHFDDGSKIGGRFSENSYATIYPNPGHLFIEELWQIDPDSGEFFGDAPISAGIILKPGDYRFVEIKSIVT</sequence>
<dbReference type="EMBL" id="CP036532">
    <property type="protein sequence ID" value="QBK31594.1"/>
    <property type="molecule type" value="Genomic_DNA"/>
</dbReference>
<dbReference type="KEGG" id="rpod:E0E05_13860"/>
<organism evidence="2 3">
    <name type="scientific">Roseitalea porphyridii</name>
    <dbReference type="NCBI Taxonomy" id="1852022"/>
    <lineage>
        <taxon>Bacteria</taxon>
        <taxon>Pseudomonadati</taxon>
        <taxon>Pseudomonadota</taxon>
        <taxon>Alphaproteobacteria</taxon>
        <taxon>Hyphomicrobiales</taxon>
        <taxon>Ahrensiaceae</taxon>
        <taxon>Roseitalea</taxon>
    </lineage>
</organism>
<keyword evidence="1" id="KW-1133">Transmembrane helix</keyword>
<gene>
    <name evidence="2" type="ORF">E0E05_13860</name>
</gene>
<feature type="transmembrane region" description="Helical" evidence="1">
    <location>
        <begin position="72"/>
        <end position="93"/>
    </location>
</feature>